<proteinExistence type="predicted"/>
<dbReference type="AlphaFoldDB" id="A0A6J7M2S4"/>
<protein>
    <submittedName>
        <fullName evidence="5">Unannotated protein</fullName>
    </submittedName>
</protein>
<dbReference type="SMART" id="SM00345">
    <property type="entry name" value="HTH_GNTR"/>
    <property type="match status" value="1"/>
</dbReference>
<dbReference type="InterPro" id="IPR011663">
    <property type="entry name" value="UTRA"/>
</dbReference>
<dbReference type="PRINTS" id="PR00035">
    <property type="entry name" value="HTHGNTR"/>
</dbReference>
<accession>A0A6J7M2S4</accession>
<gene>
    <name evidence="5" type="ORF">UFOPK3772_03588</name>
</gene>
<sequence>MTVTEIPLYEQVRRSLEGAIASGEYGPGDKLPGESTLATTMGVNRLTVRRAIEELARAGRVQSRQGSGTYVAPTVTRLPVSQSLSTDSLVSGITEQLAEHGHSYQDVLIKASRVNQPQANIEFGLPPGPLWRVDNALVVDREAWMWSSSWLPLELIKDPRKHWNPVSGLYGMLLQGRGELIPLWRSFSAEAATAIDASVLRVKAGTPLIVRDGLTADEDGNPILRVTRRARMDRVSYVLRY</sequence>
<evidence type="ECO:0000256" key="3">
    <source>
        <dbReference type="ARBA" id="ARBA00023163"/>
    </source>
</evidence>
<dbReference type="InterPro" id="IPR036388">
    <property type="entry name" value="WH-like_DNA-bd_sf"/>
</dbReference>
<dbReference type="SUPFAM" id="SSF64288">
    <property type="entry name" value="Chorismate lyase-like"/>
    <property type="match status" value="1"/>
</dbReference>
<dbReference type="Pfam" id="PF07702">
    <property type="entry name" value="UTRA"/>
    <property type="match status" value="1"/>
</dbReference>
<dbReference type="Gene3D" id="3.40.1410.10">
    <property type="entry name" value="Chorismate lyase-like"/>
    <property type="match status" value="1"/>
</dbReference>
<keyword evidence="2" id="KW-0238">DNA-binding</keyword>
<dbReference type="GO" id="GO:0003677">
    <property type="term" value="F:DNA binding"/>
    <property type="evidence" value="ECO:0007669"/>
    <property type="project" value="UniProtKB-KW"/>
</dbReference>
<feature type="domain" description="HTH gntR-type" evidence="4">
    <location>
        <begin position="6"/>
        <end position="74"/>
    </location>
</feature>
<dbReference type="PANTHER" id="PTHR44846:SF1">
    <property type="entry name" value="MANNOSYL-D-GLYCERATE TRANSPORT_METABOLISM SYSTEM REPRESSOR MNGR-RELATED"/>
    <property type="match status" value="1"/>
</dbReference>
<evidence type="ECO:0000313" key="5">
    <source>
        <dbReference type="EMBL" id="CAB4974065.1"/>
    </source>
</evidence>
<dbReference type="Gene3D" id="1.10.10.10">
    <property type="entry name" value="Winged helix-like DNA-binding domain superfamily/Winged helix DNA-binding domain"/>
    <property type="match status" value="1"/>
</dbReference>
<keyword evidence="1" id="KW-0805">Transcription regulation</keyword>
<evidence type="ECO:0000256" key="1">
    <source>
        <dbReference type="ARBA" id="ARBA00023015"/>
    </source>
</evidence>
<reference evidence="5" key="1">
    <citation type="submission" date="2020-05" db="EMBL/GenBank/DDBJ databases">
        <authorList>
            <person name="Chiriac C."/>
            <person name="Salcher M."/>
            <person name="Ghai R."/>
            <person name="Kavagutti S V."/>
        </authorList>
    </citation>
    <scope>NUCLEOTIDE SEQUENCE</scope>
</reference>
<organism evidence="5">
    <name type="scientific">freshwater metagenome</name>
    <dbReference type="NCBI Taxonomy" id="449393"/>
    <lineage>
        <taxon>unclassified sequences</taxon>
        <taxon>metagenomes</taxon>
        <taxon>ecological metagenomes</taxon>
    </lineage>
</organism>
<dbReference type="InterPro" id="IPR000524">
    <property type="entry name" value="Tscrpt_reg_HTH_GntR"/>
</dbReference>
<evidence type="ECO:0000259" key="4">
    <source>
        <dbReference type="PROSITE" id="PS50949"/>
    </source>
</evidence>
<dbReference type="PROSITE" id="PS50949">
    <property type="entry name" value="HTH_GNTR"/>
    <property type="match status" value="1"/>
</dbReference>
<dbReference type="InterPro" id="IPR028978">
    <property type="entry name" value="Chorismate_lyase_/UTRA_dom_sf"/>
</dbReference>
<dbReference type="InterPro" id="IPR050679">
    <property type="entry name" value="Bact_HTH_transcr_reg"/>
</dbReference>
<dbReference type="Pfam" id="PF00392">
    <property type="entry name" value="GntR"/>
    <property type="match status" value="1"/>
</dbReference>
<dbReference type="EMBL" id="CAFBNE010000239">
    <property type="protein sequence ID" value="CAB4974065.1"/>
    <property type="molecule type" value="Genomic_DNA"/>
</dbReference>
<dbReference type="GO" id="GO:0045892">
    <property type="term" value="P:negative regulation of DNA-templated transcription"/>
    <property type="evidence" value="ECO:0007669"/>
    <property type="project" value="TreeGrafter"/>
</dbReference>
<dbReference type="InterPro" id="IPR036390">
    <property type="entry name" value="WH_DNA-bd_sf"/>
</dbReference>
<keyword evidence="3" id="KW-0804">Transcription</keyword>
<dbReference type="PANTHER" id="PTHR44846">
    <property type="entry name" value="MANNOSYL-D-GLYCERATE TRANSPORT/METABOLISM SYSTEM REPRESSOR MNGR-RELATED"/>
    <property type="match status" value="1"/>
</dbReference>
<dbReference type="SUPFAM" id="SSF46785">
    <property type="entry name" value="Winged helix' DNA-binding domain"/>
    <property type="match status" value="1"/>
</dbReference>
<dbReference type="SMART" id="SM00866">
    <property type="entry name" value="UTRA"/>
    <property type="match status" value="1"/>
</dbReference>
<dbReference type="CDD" id="cd07377">
    <property type="entry name" value="WHTH_GntR"/>
    <property type="match status" value="1"/>
</dbReference>
<evidence type="ECO:0000256" key="2">
    <source>
        <dbReference type="ARBA" id="ARBA00023125"/>
    </source>
</evidence>
<dbReference type="GO" id="GO:0003700">
    <property type="term" value="F:DNA-binding transcription factor activity"/>
    <property type="evidence" value="ECO:0007669"/>
    <property type="project" value="InterPro"/>
</dbReference>
<name>A0A6J7M2S4_9ZZZZ</name>